<feature type="transmembrane region" description="Helical" evidence="9">
    <location>
        <begin position="441"/>
        <end position="458"/>
    </location>
</feature>
<dbReference type="InterPro" id="IPR028362">
    <property type="entry name" value="AlgI"/>
</dbReference>
<evidence type="ECO:0000256" key="9">
    <source>
        <dbReference type="SAM" id="Phobius"/>
    </source>
</evidence>
<keyword evidence="3" id="KW-1003">Cell membrane</keyword>
<dbReference type="GO" id="GO:0005886">
    <property type="term" value="C:plasma membrane"/>
    <property type="evidence" value="ECO:0007669"/>
    <property type="project" value="UniProtKB-SubCell"/>
</dbReference>
<dbReference type="PANTHER" id="PTHR13285">
    <property type="entry name" value="ACYLTRANSFERASE"/>
    <property type="match status" value="1"/>
</dbReference>
<evidence type="ECO:0000256" key="3">
    <source>
        <dbReference type="ARBA" id="ARBA00022475"/>
    </source>
</evidence>
<dbReference type="Pfam" id="PF03062">
    <property type="entry name" value="MBOAT"/>
    <property type="match status" value="1"/>
</dbReference>
<organism evidence="10">
    <name type="scientific">hydrothermal vent metagenome</name>
    <dbReference type="NCBI Taxonomy" id="652676"/>
    <lineage>
        <taxon>unclassified sequences</taxon>
        <taxon>metagenomes</taxon>
        <taxon>ecological metagenomes</taxon>
    </lineage>
</organism>
<evidence type="ECO:0000256" key="5">
    <source>
        <dbReference type="ARBA" id="ARBA00022692"/>
    </source>
</evidence>
<feature type="transmembrane region" description="Helical" evidence="9">
    <location>
        <begin position="6"/>
        <end position="23"/>
    </location>
</feature>
<comment type="subcellular location">
    <subcellularLocation>
        <location evidence="1">Cell membrane</location>
        <topology evidence="1">Multi-pass membrane protein</topology>
    </subcellularLocation>
</comment>
<accession>A0A1W1CH91</accession>
<reference evidence="10" key="1">
    <citation type="submission" date="2016-10" db="EMBL/GenBank/DDBJ databases">
        <authorList>
            <person name="de Groot N.N."/>
        </authorList>
    </citation>
    <scope>NUCLEOTIDE SEQUENCE</scope>
</reference>
<sequence length="468" mass="55332">MLFNSYEFIFFFLPFTFFVYFYLNKKHLTEASKGFLVLASLFFYAWWNILYLPLILLSMSVNYTLGRQMSLKKYKAKILLIMGISFNLLLLGYFKYMDFFILNTNRVLHTEIPLMDLALPLAISFYTFQQIAYLVDSYRNETKEYDFLNYAVFVTFFPQLIAGPIVHHSEMMPQFARLKNKVKNYYNIALGLFIFSIGLFKKVIIADTFAQWAMQGFDVAEKLNMLEAWVSSLSYTFQLYFDFSGYTDMAIGIALLFNIKLPMNFFSPYKARNIQDFWRRWHITLSRFLKDYIYIPLGGNRKSSIRTYSNLFMTFVLGGIWHGAGWTFVFWGMLHGGALVLHRLWSKLGFKMYGFIAWFITFNFINIAWIFFRANDFASALKVLKAMFLGEWIIPVSFTLGEWSKLFQSESYVFFWILGAFVLVLVLPNSMQLKDKFKPSAFFMMFTLGAFLSIFMLYRKSEFLYFNF</sequence>
<feature type="transmembrane region" description="Helical" evidence="9">
    <location>
        <begin position="352"/>
        <end position="371"/>
    </location>
</feature>
<keyword evidence="5 9" id="KW-0812">Transmembrane</keyword>
<dbReference type="EMBL" id="FPHM01000092">
    <property type="protein sequence ID" value="SFV65238.1"/>
    <property type="molecule type" value="Genomic_DNA"/>
</dbReference>
<dbReference type="PIRSF" id="PIRSF500217">
    <property type="entry name" value="AlgI"/>
    <property type="match status" value="1"/>
</dbReference>
<keyword evidence="4 10" id="KW-0808">Transferase</keyword>
<dbReference type="PIRSF" id="PIRSF016636">
    <property type="entry name" value="AlgI_DltB"/>
    <property type="match status" value="1"/>
</dbReference>
<feature type="transmembrane region" description="Helical" evidence="9">
    <location>
        <begin position="76"/>
        <end position="96"/>
    </location>
</feature>
<evidence type="ECO:0000256" key="1">
    <source>
        <dbReference type="ARBA" id="ARBA00004651"/>
    </source>
</evidence>
<evidence type="ECO:0000256" key="2">
    <source>
        <dbReference type="ARBA" id="ARBA00010323"/>
    </source>
</evidence>
<evidence type="ECO:0000256" key="6">
    <source>
        <dbReference type="ARBA" id="ARBA00022989"/>
    </source>
</evidence>
<feature type="transmembrane region" description="Helical" evidence="9">
    <location>
        <begin position="186"/>
        <end position="205"/>
    </location>
</feature>
<dbReference type="InterPro" id="IPR051085">
    <property type="entry name" value="MB_O-acyltransferase"/>
</dbReference>
<proteinExistence type="inferred from homology"/>
<dbReference type="EC" id="2.3.1.-" evidence="10"/>
<feature type="transmembrane region" description="Helical" evidence="9">
    <location>
        <begin position="412"/>
        <end position="429"/>
    </location>
</feature>
<feature type="transmembrane region" description="Helical" evidence="9">
    <location>
        <begin position="117"/>
        <end position="135"/>
    </location>
</feature>
<dbReference type="InterPro" id="IPR024194">
    <property type="entry name" value="Ac/AlaTfrase_AlgI/DltB"/>
</dbReference>
<evidence type="ECO:0000256" key="4">
    <source>
        <dbReference type="ARBA" id="ARBA00022679"/>
    </source>
</evidence>
<name>A0A1W1CH91_9ZZZZ</name>
<comment type="similarity">
    <text evidence="2">Belongs to the membrane-bound acyltransferase family.</text>
</comment>
<dbReference type="AlphaFoldDB" id="A0A1W1CH91"/>
<keyword evidence="7 9" id="KW-0472">Membrane</keyword>
<evidence type="ECO:0000256" key="7">
    <source>
        <dbReference type="ARBA" id="ARBA00023136"/>
    </source>
</evidence>
<evidence type="ECO:0000256" key="8">
    <source>
        <dbReference type="ARBA" id="ARBA00023315"/>
    </source>
</evidence>
<dbReference type="GO" id="GO:0042121">
    <property type="term" value="P:alginic acid biosynthetic process"/>
    <property type="evidence" value="ECO:0007669"/>
    <property type="project" value="InterPro"/>
</dbReference>
<keyword evidence="6 9" id="KW-1133">Transmembrane helix</keyword>
<feature type="transmembrane region" description="Helical" evidence="9">
    <location>
        <begin position="147"/>
        <end position="166"/>
    </location>
</feature>
<evidence type="ECO:0000313" key="10">
    <source>
        <dbReference type="EMBL" id="SFV65238.1"/>
    </source>
</evidence>
<protein>
    <submittedName>
        <fullName evidence="10">Probable poly(Beta-D-mannuronate) O-acetylase</fullName>
        <ecNumber evidence="10">2.3.1.-</ecNumber>
    </submittedName>
</protein>
<gene>
    <name evidence="10" type="ORF">MNB_SV-13-838</name>
</gene>
<keyword evidence="8 10" id="KW-0012">Acyltransferase</keyword>
<feature type="transmembrane region" description="Helical" evidence="9">
    <location>
        <begin position="311"/>
        <end position="332"/>
    </location>
</feature>
<dbReference type="PANTHER" id="PTHR13285:SF23">
    <property type="entry name" value="TEICHOIC ACID D-ALANYLTRANSFERASE"/>
    <property type="match status" value="1"/>
</dbReference>
<feature type="transmembrane region" description="Helical" evidence="9">
    <location>
        <begin position="35"/>
        <end position="56"/>
    </location>
</feature>
<dbReference type="GO" id="GO:0016746">
    <property type="term" value="F:acyltransferase activity"/>
    <property type="evidence" value="ECO:0007669"/>
    <property type="project" value="UniProtKB-KW"/>
</dbReference>
<dbReference type="InterPro" id="IPR004299">
    <property type="entry name" value="MBOAT_fam"/>
</dbReference>